<dbReference type="PROSITE" id="PS50894">
    <property type="entry name" value="HPT"/>
    <property type="match status" value="1"/>
</dbReference>
<dbReference type="OrthoDB" id="5290456at2"/>
<dbReference type="InterPro" id="IPR011006">
    <property type="entry name" value="CheY-like_superfamily"/>
</dbReference>
<evidence type="ECO:0000256" key="1">
    <source>
        <dbReference type="ARBA" id="ARBA00000085"/>
    </source>
</evidence>
<dbReference type="CDD" id="cd16922">
    <property type="entry name" value="HATPase_EvgS-ArcB-TorS-like"/>
    <property type="match status" value="1"/>
</dbReference>
<evidence type="ECO:0000256" key="12">
    <source>
        <dbReference type="PROSITE-ProRule" id="PRU00110"/>
    </source>
</evidence>
<evidence type="ECO:0000256" key="10">
    <source>
        <dbReference type="ARBA" id="ARBA00023012"/>
    </source>
</evidence>
<keyword evidence="4" id="KW-1003">Cell membrane</keyword>
<evidence type="ECO:0000256" key="5">
    <source>
        <dbReference type="ARBA" id="ARBA00022553"/>
    </source>
</evidence>
<feature type="modified residue" description="4-aspartylphosphate" evidence="13">
    <location>
        <position position="1008"/>
    </location>
</feature>
<dbReference type="InterPro" id="IPR005467">
    <property type="entry name" value="His_kinase_dom"/>
</dbReference>
<dbReference type="Pfam" id="PF00072">
    <property type="entry name" value="Response_reg"/>
    <property type="match status" value="1"/>
</dbReference>
<dbReference type="Pfam" id="PF13426">
    <property type="entry name" value="PAS_9"/>
    <property type="match status" value="1"/>
</dbReference>
<evidence type="ECO:0000259" key="15">
    <source>
        <dbReference type="PROSITE" id="PS50109"/>
    </source>
</evidence>
<dbReference type="SUPFAM" id="SSF47226">
    <property type="entry name" value="Histidine-containing phosphotransfer domain, HPT domain"/>
    <property type="match status" value="1"/>
</dbReference>
<dbReference type="InterPro" id="IPR004358">
    <property type="entry name" value="Sig_transdc_His_kin-like_C"/>
</dbReference>
<dbReference type="InterPro" id="IPR035965">
    <property type="entry name" value="PAS-like_dom_sf"/>
</dbReference>
<dbReference type="InterPro" id="IPR036097">
    <property type="entry name" value="HisK_dim/P_sf"/>
</dbReference>
<evidence type="ECO:0000256" key="13">
    <source>
        <dbReference type="PROSITE-ProRule" id="PRU00169"/>
    </source>
</evidence>
<dbReference type="InterPro" id="IPR003594">
    <property type="entry name" value="HATPase_dom"/>
</dbReference>
<evidence type="ECO:0000259" key="16">
    <source>
        <dbReference type="PROSITE" id="PS50110"/>
    </source>
</evidence>
<dbReference type="GO" id="GO:0000155">
    <property type="term" value="F:phosphorelay sensor kinase activity"/>
    <property type="evidence" value="ECO:0007669"/>
    <property type="project" value="InterPro"/>
</dbReference>
<feature type="domain" description="PAS" evidence="17">
    <location>
        <begin position="556"/>
        <end position="631"/>
    </location>
</feature>
<feature type="domain" description="Histidine kinase" evidence="15">
    <location>
        <begin position="704"/>
        <end position="927"/>
    </location>
</feature>
<feature type="domain" description="PAS" evidence="17">
    <location>
        <begin position="413"/>
        <end position="464"/>
    </location>
</feature>
<dbReference type="GO" id="GO:0005886">
    <property type="term" value="C:plasma membrane"/>
    <property type="evidence" value="ECO:0007669"/>
    <property type="project" value="UniProtKB-SubCell"/>
</dbReference>
<keyword evidence="5 13" id="KW-0597">Phosphoprotein</keyword>
<evidence type="ECO:0000256" key="3">
    <source>
        <dbReference type="ARBA" id="ARBA00012438"/>
    </source>
</evidence>
<dbReference type="InterPro" id="IPR003661">
    <property type="entry name" value="HisK_dim/P_dom"/>
</dbReference>
<evidence type="ECO:0000256" key="8">
    <source>
        <dbReference type="ARBA" id="ARBA00022840"/>
    </source>
</evidence>
<comment type="subcellular location">
    <subcellularLocation>
        <location evidence="2">Cell membrane</location>
        <topology evidence="2">Multi-pass membrane protein</topology>
    </subcellularLocation>
</comment>
<keyword evidence="20" id="KW-1185">Reference proteome</keyword>
<comment type="caution">
    <text evidence="19">The sequence shown here is derived from an EMBL/GenBank/DDBJ whole genome shotgun (WGS) entry which is preliminary data.</text>
</comment>
<dbReference type="InterPro" id="IPR000014">
    <property type="entry name" value="PAS"/>
</dbReference>
<evidence type="ECO:0000256" key="11">
    <source>
        <dbReference type="ARBA" id="ARBA00023136"/>
    </source>
</evidence>
<proteinExistence type="predicted"/>
<dbReference type="InterPro" id="IPR008207">
    <property type="entry name" value="Sig_transdc_His_kin_Hpt_dom"/>
</dbReference>
<dbReference type="InterPro" id="IPR036890">
    <property type="entry name" value="HATPase_C_sf"/>
</dbReference>
<dbReference type="Gene3D" id="1.20.120.160">
    <property type="entry name" value="HPT domain"/>
    <property type="match status" value="1"/>
</dbReference>
<dbReference type="CDD" id="cd00088">
    <property type="entry name" value="HPT"/>
    <property type="match status" value="1"/>
</dbReference>
<evidence type="ECO:0000256" key="6">
    <source>
        <dbReference type="ARBA" id="ARBA00022692"/>
    </source>
</evidence>
<organism evidence="19 20">
    <name type="scientific">Allochromatium palmeri</name>
    <dbReference type="NCBI Taxonomy" id="231048"/>
    <lineage>
        <taxon>Bacteria</taxon>
        <taxon>Pseudomonadati</taxon>
        <taxon>Pseudomonadota</taxon>
        <taxon>Gammaproteobacteria</taxon>
        <taxon>Chromatiales</taxon>
        <taxon>Chromatiaceae</taxon>
        <taxon>Allochromatium</taxon>
    </lineage>
</organism>
<dbReference type="Pfam" id="PF00989">
    <property type="entry name" value="PAS"/>
    <property type="match status" value="1"/>
</dbReference>
<evidence type="ECO:0000256" key="2">
    <source>
        <dbReference type="ARBA" id="ARBA00004651"/>
    </source>
</evidence>
<feature type="modified residue" description="Phosphohistidine" evidence="12">
    <location>
        <position position="1164"/>
    </location>
</feature>
<keyword evidence="6 14" id="KW-0812">Transmembrane</keyword>
<dbReference type="SMART" id="SM00448">
    <property type="entry name" value="REC"/>
    <property type="match status" value="1"/>
</dbReference>
<evidence type="ECO:0000256" key="7">
    <source>
        <dbReference type="ARBA" id="ARBA00022741"/>
    </source>
</evidence>
<dbReference type="InterPro" id="IPR036641">
    <property type="entry name" value="HPT_dom_sf"/>
</dbReference>
<evidence type="ECO:0000256" key="9">
    <source>
        <dbReference type="ARBA" id="ARBA00022989"/>
    </source>
</evidence>
<evidence type="ECO:0000313" key="19">
    <source>
        <dbReference type="EMBL" id="MTW19503.1"/>
    </source>
</evidence>
<keyword evidence="11 14" id="KW-0472">Membrane</keyword>
<dbReference type="SUPFAM" id="SSF52172">
    <property type="entry name" value="CheY-like"/>
    <property type="match status" value="1"/>
</dbReference>
<dbReference type="PANTHER" id="PTHR45339:SF1">
    <property type="entry name" value="HYBRID SIGNAL TRANSDUCTION HISTIDINE KINASE J"/>
    <property type="match status" value="1"/>
</dbReference>
<dbReference type="EC" id="2.7.13.3" evidence="3"/>
<dbReference type="SMART" id="SM00091">
    <property type="entry name" value="PAS"/>
    <property type="match status" value="2"/>
</dbReference>
<evidence type="ECO:0000256" key="4">
    <source>
        <dbReference type="ARBA" id="ARBA00022475"/>
    </source>
</evidence>
<keyword evidence="8" id="KW-0067">ATP-binding</keyword>
<accession>A0A6N8E5P1</accession>
<dbReference type="InterPro" id="IPR013767">
    <property type="entry name" value="PAS_fold"/>
</dbReference>
<dbReference type="CDD" id="cd00082">
    <property type="entry name" value="HisKA"/>
    <property type="match status" value="1"/>
</dbReference>
<evidence type="ECO:0000256" key="14">
    <source>
        <dbReference type="SAM" id="Phobius"/>
    </source>
</evidence>
<keyword evidence="10" id="KW-0902">Two-component regulatory system</keyword>
<dbReference type="PROSITE" id="PS50110">
    <property type="entry name" value="RESPONSE_REGULATORY"/>
    <property type="match status" value="1"/>
</dbReference>
<evidence type="ECO:0000313" key="20">
    <source>
        <dbReference type="Proteomes" id="UP000434044"/>
    </source>
</evidence>
<dbReference type="Gene3D" id="3.40.50.2300">
    <property type="match status" value="1"/>
</dbReference>
<dbReference type="PROSITE" id="PS50109">
    <property type="entry name" value="HIS_KIN"/>
    <property type="match status" value="1"/>
</dbReference>
<dbReference type="Pfam" id="PF01627">
    <property type="entry name" value="Hpt"/>
    <property type="match status" value="1"/>
</dbReference>
<dbReference type="GO" id="GO:0006355">
    <property type="term" value="P:regulation of DNA-templated transcription"/>
    <property type="evidence" value="ECO:0007669"/>
    <property type="project" value="InterPro"/>
</dbReference>
<dbReference type="InterPro" id="IPR001789">
    <property type="entry name" value="Sig_transdc_resp-reg_receiver"/>
</dbReference>
<dbReference type="RefSeq" id="WP_155448095.1">
    <property type="nucleotide sequence ID" value="NZ_WNKT01000001.1"/>
</dbReference>
<comment type="catalytic activity">
    <reaction evidence="1">
        <text>ATP + protein L-histidine = ADP + protein N-phospho-L-histidine.</text>
        <dbReference type="EC" id="2.7.13.3"/>
    </reaction>
</comment>
<dbReference type="Gene3D" id="1.10.287.130">
    <property type="match status" value="1"/>
</dbReference>
<dbReference type="PROSITE" id="PS50112">
    <property type="entry name" value="PAS"/>
    <property type="match status" value="2"/>
</dbReference>
<dbReference type="CDD" id="cd17546">
    <property type="entry name" value="REC_hyHK_CKI1_RcsC-like"/>
    <property type="match status" value="1"/>
</dbReference>
<dbReference type="Proteomes" id="UP000434044">
    <property type="component" value="Unassembled WGS sequence"/>
</dbReference>
<feature type="domain" description="Response regulatory" evidence="16">
    <location>
        <begin position="959"/>
        <end position="1075"/>
    </location>
</feature>
<keyword evidence="7" id="KW-0547">Nucleotide-binding</keyword>
<dbReference type="Gene3D" id="3.30.565.10">
    <property type="entry name" value="Histidine kinase-like ATPase, C-terminal domain"/>
    <property type="match status" value="1"/>
</dbReference>
<dbReference type="EMBL" id="WNKT01000001">
    <property type="protein sequence ID" value="MTW19503.1"/>
    <property type="molecule type" value="Genomic_DNA"/>
</dbReference>
<dbReference type="FunFam" id="3.30.565.10:FF:000010">
    <property type="entry name" value="Sensor histidine kinase RcsC"/>
    <property type="match status" value="1"/>
</dbReference>
<dbReference type="Pfam" id="PF00512">
    <property type="entry name" value="HisKA"/>
    <property type="match status" value="1"/>
</dbReference>
<dbReference type="SUPFAM" id="SSF47384">
    <property type="entry name" value="Homodimeric domain of signal transducing histidine kinase"/>
    <property type="match status" value="1"/>
</dbReference>
<dbReference type="Pfam" id="PF02518">
    <property type="entry name" value="HATPase_c"/>
    <property type="match status" value="1"/>
</dbReference>
<dbReference type="SUPFAM" id="SSF55785">
    <property type="entry name" value="PYP-like sensor domain (PAS domain)"/>
    <property type="match status" value="2"/>
</dbReference>
<evidence type="ECO:0000259" key="18">
    <source>
        <dbReference type="PROSITE" id="PS50894"/>
    </source>
</evidence>
<dbReference type="GO" id="GO:0005524">
    <property type="term" value="F:ATP binding"/>
    <property type="evidence" value="ECO:0007669"/>
    <property type="project" value="UniProtKB-KW"/>
</dbReference>
<dbReference type="SMART" id="SM00387">
    <property type="entry name" value="HATPase_c"/>
    <property type="match status" value="1"/>
</dbReference>
<evidence type="ECO:0000259" key="17">
    <source>
        <dbReference type="PROSITE" id="PS50112"/>
    </source>
</evidence>
<dbReference type="SUPFAM" id="SSF55874">
    <property type="entry name" value="ATPase domain of HSP90 chaperone/DNA topoisomerase II/histidine kinase"/>
    <property type="match status" value="1"/>
</dbReference>
<dbReference type="CDD" id="cd00130">
    <property type="entry name" value="PAS"/>
    <property type="match status" value="2"/>
</dbReference>
<name>A0A6N8E5P1_9GAMM</name>
<dbReference type="SMART" id="SM00388">
    <property type="entry name" value="HisKA"/>
    <property type="match status" value="1"/>
</dbReference>
<reference evidence="19 20" key="1">
    <citation type="submission" date="2019-11" db="EMBL/GenBank/DDBJ databases">
        <title>Whole-genome sequence of the anaerobic purple sulfur bacterium Allochromatium palmeri DSM 15591.</title>
        <authorList>
            <person name="Kyndt J.A."/>
            <person name="Meyer T.E."/>
        </authorList>
    </citation>
    <scope>NUCLEOTIDE SEQUENCE [LARGE SCALE GENOMIC DNA]</scope>
    <source>
        <strain evidence="19 20">DSM 15591</strain>
    </source>
</reference>
<feature type="domain" description="HPt" evidence="18">
    <location>
        <begin position="1125"/>
        <end position="1219"/>
    </location>
</feature>
<dbReference type="NCBIfam" id="TIGR00229">
    <property type="entry name" value="sensory_box"/>
    <property type="match status" value="2"/>
</dbReference>
<dbReference type="Gene3D" id="3.30.450.20">
    <property type="entry name" value="PAS domain"/>
    <property type="match status" value="2"/>
</dbReference>
<protein>
    <recommendedName>
        <fullName evidence="3">histidine kinase</fullName>
        <ecNumber evidence="3">2.7.13.3</ecNumber>
    </recommendedName>
</protein>
<gene>
    <name evidence="19" type="ORF">GJ668_00160</name>
</gene>
<keyword evidence="9 14" id="KW-1133">Transmembrane helix</keyword>
<feature type="transmembrane region" description="Helical" evidence="14">
    <location>
        <begin position="370"/>
        <end position="394"/>
    </location>
</feature>
<dbReference type="PRINTS" id="PR00344">
    <property type="entry name" value="BCTRLSENSOR"/>
</dbReference>
<sequence length="1306" mass="143708">MTKPASNDTRARSRHAGTTLACAMVAARRWIGLGRVTVLAMLCLVFWAPPGSAAAESPEVLILVSYHPGEVWSDRELAGVQQTLRQARPELFPAIEYLDTKRFPGPEHLERLKDYLGRKYQGREPDLIIALDDSALNLLLNDSATLFAGVPVVFGGINDYHPELLTRRPGLTGVVQAHDLAGGLELLLRLHPEARRIWVIHDHTDTGRAMGDEIARLIPRFEDRVQIEFAPDVPVDELLDRLAELQDGTLVLLLSYAVDSTGKILDRTNLTQLISAANSVPVYATHELLLGHGILGGLLLDGYRHGAQVAALALRVLDGEAPAAIAVELSQSIPAFDAIQLQRFGIQLADLPPESLIINQPLSFYTLNRALVWSGVASLLLLGLVILILTSALVRVRRAKHALAESQDRVREQRAFYEIILDRVQDGIWVSDTEHRMIYVNPAMSRLAGVPVDHLLERWVLEDFPEETLLEFRPLYLDVMASLIPREYEIHLVTPSGREGWQSGWLIPMVEGGAFAGMICTARDVTHIHDQDVERRAYQAELEDIAEIRTLSLRRTEDHLRLILESSASGLYGLDLDGRITFANPAVSRVLGYSPEQLYGRVDHTLFHHRYPDGRDYPLRECPIRRTLEQGEKVSVASEVFWHADGHPIPVIYSSQPMIRDGEILGSVVNFIDITIQKQAEAALEAALAEAERLSQVKSVFLANMSHEIRTPMNAIVGMTHVLRRDSHDPLQRGRLDRMMAAAHYLLSIINDILDFSKIEAGKLELEQADFELDSLLERVRDLIGEQARAKGLELILDLDETLQGGLRLRGDPTRLTQVLVNYLSNAVKFTAQGHVRLLGRVEEARADDCRLRFEIQDTGVGIDPKDQERLFQPFAQADDSTTRRHGGTGLGLVINRRLIELMGGADGVESQPGAGSAFWFSVRLNRALTSAPTAREANADADLSDIESRLSARYSGARILLVEDNPINQEVALALLQGVGLEVDLADDGAQALEKVRIRPYDLILMDVQMPVMDGLEATRAIRRLPGREKTPILAMTANAFAEDRAACLAAGMNDHVGKPVEPDALFTTLLNWLPATERPLVPAPAPEAAASPEPVLASSADLGSLAAIPGIDPVRGALSLGGRADVYVRLLRTFAAHHGEDGARLRASLRQGERETARRLAHTLKGVTGNLGATRLPTLAADLEHGLKQAAPESELEALIQRLESELDTLIQDIGRHLPAPDAAPMVEVDLEPLAAVVDELAALLAEDDVRAARVMRDRSELLRAGLGESAAELERQIDAFEYEAALQTLKQLDSARDHDVSQS</sequence>
<dbReference type="SMART" id="SM00073">
    <property type="entry name" value="HPT"/>
    <property type="match status" value="1"/>
</dbReference>
<dbReference type="PANTHER" id="PTHR45339">
    <property type="entry name" value="HYBRID SIGNAL TRANSDUCTION HISTIDINE KINASE J"/>
    <property type="match status" value="1"/>
</dbReference>